<name>A0A3D8PME8_9BACI</name>
<organism evidence="2 3">
    <name type="scientific">Oceanobacillus chungangensis</name>
    <dbReference type="NCBI Taxonomy" id="1229152"/>
    <lineage>
        <taxon>Bacteria</taxon>
        <taxon>Bacillati</taxon>
        <taxon>Bacillota</taxon>
        <taxon>Bacilli</taxon>
        <taxon>Bacillales</taxon>
        <taxon>Bacillaceae</taxon>
        <taxon>Oceanobacillus</taxon>
    </lineage>
</organism>
<dbReference type="Gene3D" id="3.10.180.10">
    <property type="entry name" value="2,3-Dihydroxybiphenyl 1,2-Dioxygenase, domain 1"/>
    <property type="match status" value="1"/>
</dbReference>
<evidence type="ECO:0000259" key="1">
    <source>
        <dbReference type="PROSITE" id="PS51819"/>
    </source>
</evidence>
<dbReference type="SUPFAM" id="SSF54593">
    <property type="entry name" value="Glyoxalase/Bleomycin resistance protein/Dihydroxybiphenyl dioxygenase"/>
    <property type="match status" value="1"/>
</dbReference>
<evidence type="ECO:0000313" key="3">
    <source>
        <dbReference type="Proteomes" id="UP000256520"/>
    </source>
</evidence>
<keyword evidence="3" id="KW-1185">Reference proteome</keyword>
<proteinExistence type="predicted"/>
<dbReference type="Proteomes" id="UP000256520">
    <property type="component" value="Unassembled WGS sequence"/>
</dbReference>
<comment type="caution">
    <text evidence="2">The sequence shown here is derived from an EMBL/GenBank/DDBJ whole genome shotgun (WGS) entry which is preliminary data.</text>
</comment>
<dbReference type="AlphaFoldDB" id="A0A3D8PME8"/>
<reference evidence="3" key="1">
    <citation type="submission" date="2017-11" db="EMBL/GenBank/DDBJ databases">
        <authorList>
            <person name="Zhu W."/>
        </authorList>
    </citation>
    <scope>NUCLEOTIDE SEQUENCE [LARGE SCALE GENOMIC DNA]</scope>
    <source>
        <strain evidence="3">CAU 1051</strain>
    </source>
</reference>
<protein>
    <submittedName>
        <fullName evidence="2">Glyoxalase</fullName>
    </submittedName>
</protein>
<gene>
    <name evidence="2" type="ORF">CWR45_12885</name>
</gene>
<evidence type="ECO:0000313" key="2">
    <source>
        <dbReference type="EMBL" id="RDW17283.1"/>
    </source>
</evidence>
<dbReference type="EMBL" id="PIOD01000014">
    <property type="protein sequence ID" value="RDW17283.1"/>
    <property type="molecule type" value="Genomic_DNA"/>
</dbReference>
<dbReference type="InterPro" id="IPR029068">
    <property type="entry name" value="Glyas_Bleomycin-R_OHBP_Dase"/>
</dbReference>
<accession>A0A3D8PME8</accession>
<dbReference type="Pfam" id="PF00903">
    <property type="entry name" value="Glyoxalase"/>
    <property type="match status" value="1"/>
</dbReference>
<dbReference type="RefSeq" id="WP_115750294.1">
    <property type="nucleotide sequence ID" value="NZ_PIOD01000014.1"/>
</dbReference>
<feature type="domain" description="VOC" evidence="1">
    <location>
        <begin position="8"/>
        <end position="122"/>
    </location>
</feature>
<dbReference type="InterPro" id="IPR037523">
    <property type="entry name" value="VOC_core"/>
</dbReference>
<dbReference type="OrthoDB" id="9804944at2"/>
<dbReference type="PROSITE" id="PS51819">
    <property type="entry name" value="VOC"/>
    <property type="match status" value="1"/>
</dbReference>
<dbReference type="InterPro" id="IPR004360">
    <property type="entry name" value="Glyas_Fos-R_dOase_dom"/>
</dbReference>
<sequence>MKANAIQKIGQIGVPINNVENAIEFYKEVLELPLLFSTDSMAFFECNGLRLLLTIPEKNEFANSSSVIYFQVEDIIKSFEELIKKGVSFIDQPHVVAKMEHTETWMAFFKDTEGNTHALMSELQI</sequence>